<dbReference type="Pfam" id="PF01494">
    <property type="entry name" value="FAD_binding_3"/>
    <property type="match status" value="1"/>
</dbReference>
<reference evidence="8" key="2">
    <citation type="submission" date="2016-01" db="EMBL/GenBank/DDBJ databases">
        <title>Diatom-associated endosymboitic cyanobacterium lacks core nitrogen metabolism enzymes.</title>
        <authorList>
            <person name="Hilton J.A."/>
            <person name="Foster R.A."/>
            <person name="Tripp H.J."/>
            <person name="Carter B.J."/>
            <person name="Zehr J.P."/>
            <person name="Villareal T.A."/>
        </authorList>
    </citation>
    <scope>NUCLEOTIDE SEQUENCE [LARGE SCALE GENOMIC DNA]</scope>
    <source>
        <strain evidence="8">HH01</strain>
    </source>
</reference>
<protein>
    <submittedName>
        <fullName evidence="7">Salicylate hydroxylase</fullName>
        <ecNumber evidence="7">1.14.13.1</ecNumber>
    </submittedName>
</protein>
<evidence type="ECO:0000313" key="7">
    <source>
        <dbReference type="EMBL" id="CCH67739.1"/>
    </source>
</evidence>
<reference evidence="7 8" key="1">
    <citation type="submission" date="2012-05" db="EMBL/GenBank/DDBJ databases">
        <authorList>
            <person name="Hilton J."/>
        </authorList>
    </citation>
    <scope>NUCLEOTIDE SEQUENCE [LARGE SCALE GENOMIC DNA]</scope>
    <source>
        <strain evidence="7 8">HH01</strain>
    </source>
</reference>
<sequence>MKSEITIVGAGIGGLSLALALEQKGINFRLYEQANSFEALGYGIQISPNVVHILEKLGLKKQLERLSHICLGFQLRSFNTNKILAEWKLDNKTPYYQCRRADLHQLLFDMIQNKGRIYFSQCLESYEQKDNHLYLHLKNQGSITAQAMVAADGINSVIRQSLFPQYQVRYSGYSAYRVILPFHRKYHFLWGKATVWMGKNHHVVVYPNGNEQSPESWLNLVLVIKERKSNDQSWSVPADKTALAQDFANHSNELNLILEDMIESPEPCFKWGLFIHEPLPYWSQSKVTLLGDAAHPMLPFQAQGAAMAIEDAYVLAQYLSNEKEMVEESFIKYEQARMKRTGAVQRLSRRNADIFHASGIKALTRNLILGLVSAIMPSLLNKRTAWIYDYKIENS</sequence>
<comment type="caution">
    <text evidence="7">The sequence shown here is derived from an EMBL/GenBank/DDBJ whole genome shotgun (WGS) entry which is preliminary data.</text>
</comment>
<gene>
    <name evidence="7" type="ORF">RINTHH_15840</name>
</gene>
<dbReference type="Gene3D" id="3.50.50.60">
    <property type="entry name" value="FAD/NAD(P)-binding domain"/>
    <property type="match status" value="1"/>
</dbReference>
<evidence type="ECO:0000256" key="1">
    <source>
        <dbReference type="ARBA" id="ARBA00001974"/>
    </source>
</evidence>
<evidence type="ECO:0000256" key="3">
    <source>
        <dbReference type="ARBA" id="ARBA00022827"/>
    </source>
</evidence>
<keyword evidence="4 7" id="KW-0560">Oxidoreductase</keyword>
<dbReference type="GO" id="GO:0071949">
    <property type="term" value="F:FAD binding"/>
    <property type="evidence" value="ECO:0007669"/>
    <property type="project" value="InterPro"/>
</dbReference>
<dbReference type="InterPro" id="IPR050493">
    <property type="entry name" value="FAD-dep_Monooxygenase_BioMet"/>
</dbReference>
<dbReference type="RefSeq" id="WP_008234683.1">
    <property type="nucleotide sequence ID" value="NZ_CAIY01000054.1"/>
</dbReference>
<dbReference type="STRING" id="1165094.RINTHH_15840"/>
<name>M1WT22_9NOST</name>
<dbReference type="PANTHER" id="PTHR13789">
    <property type="entry name" value="MONOOXYGENASE"/>
    <property type="match status" value="1"/>
</dbReference>
<evidence type="ECO:0000256" key="2">
    <source>
        <dbReference type="ARBA" id="ARBA00022630"/>
    </source>
</evidence>
<evidence type="ECO:0000256" key="5">
    <source>
        <dbReference type="ARBA" id="ARBA00023033"/>
    </source>
</evidence>
<accession>M1WT22</accession>
<dbReference type="GO" id="GO:0018658">
    <property type="term" value="F:salicylate 1-monooxygenase activity"/>
    <property type="evidence" value="ECO:0007669"/>
    <property type="project" value="UniProtKB-EC"/>
</dbReference>
<dbReference type="PRINTS" id="PR00420">
    <property type="entry name" value="RNGMNOXGNASE"/>
</dbReference>
<dbReference type="OrthoDB" id="9766816at2"/>
<dbReference type="Proteomes" id="UP000053051">
    <property type="component" value="Unassembled WGS sequence"/>
</dbReference>
<proteinExistence type="predicted"/>
<keyword evidence="8" id="KW-1185">Reference proteome</keyword>
<evidence type="ECO:0000313" key="8">
    <source>
        <dbReference type="Proteomes" id="UP000053051"/>
    </source>
</evidence>
<dbReference type="PANTHER" id="PTHR13789:SF318">
    <property type="entry name" value="GERANYLGERANYL DIPHOSPHATE REDUCTASE"/>
    <property type="match status" value="1"/>
</dbReference>
<dbReference type="SUPFAM" id="SSF54373">
    <property type="entry name" value="FAD-linked reductases, C-terminal domain"/>
    <property type="match status" value="1"/>
</dbReference>
<dbReference type="InterPro" id="IPR036188">
    <property type="entry name" value="FAD/NAD-bd_sf"/>
</dbReference>
<feature type="domain" description="FAD-binding" evidence="6">
    <location>
        <begin position="4"/>
        <end position="340"/>
    </location>
</feature>
<evidence type="ECO:0000259" key="6">
    <source>
        <dbReference type="Pfam" id="PF01494"/>
    </source>
</evidence>
<evidence type="ECO:0000256" key="4">
    <source>
        <dbReference type="ARBA" id="ARBA00023002"/>
    </source>
</evidence>
<comment type="cofactor">
    <cofactor evidence="1">
        <name>FAD</name>
        <dbReference type="ChEBI" id="CHEBI:57692"/>
    </cofactor>
</comment>
<dbReference type="InterPro" id="IPR002938">
    <property type="entry name" value="FAD-bd"/>
</dbReference>
<dbReference type="AlphaFoldDB" id="M1WT22"/>
<keyword evidence="5" id="KW-0503">Monooxygenase</keyword>
<keyword evidence="3" id="KW-0274">FAD</keyword>
<dbReference type="SUPFAM" id="SSF51905">
    <property type="entry name" value="FAD/NAD(P)-binding domain"/>
    <property type="match status" value="1"/>
</dbReference>
<dbReference type="EC" id="1.14.13.1" evidence="7"/>
<keyword evidence="2" id="KW-0285">Flavoprotein</keyword>
<organism evidence="7 8">
    <name type="scientific">Richelia intracellularis HH01</name>
    <dbReference type="NCBI Taxonomy" id="1165094"/>
    <lineage>
        <taxon>Bacteria</taxon>
        <taxon>Bacillati</taxon>
        <taxon>Cyanobacteriota</taxon>
        <taxon>Cyanophyceae</taxon>
        <taxon>Nostocales</taxon>
        <taxon>Nostocaceae</taxon>
        <taxon>Richelia</taxon>
    </lineage>
</organism>
<dbReference type="EMBL" id="CAIY01000054">
    <property type="protein sequence ID" value="CCH67739.1"/>
    <property type="molecule type" value="Genomic_DNA"/>
</dbReference>